<evidence type="ECO:0000313" key="1">
    <source>
        <dbReference type="EMBL" id="MBW88187.1"/>
    </source>
</evidence>
<sequence length="25" mass="3014">MNIQCLEKGFVNFFFSFLLDPIFEN</sequence>
<dbReference type="EMBL" id="GGEC01007704">
    <property type="protein sequence ID" value="MBW88187.1"/>
    <property type="molecule type" value="Transcribed_RNA"/>
</dbReference>
<protein>
    <submittedName>
        <fullName evidence="1">Uncharacterized protein</fullName>
    </submittedName>
</protein>
<accession>A0A2P2J485</accession>
<reference evidence="1" key="1">
    <citation type="submission" date="2018-02" db="EMBL/GenBank/DDBJ databases">
        <title>Rhizophora mucronata_Transcriptome.</title>
        <authorList>
            <person name="Meera S.P."/>
            <person name="Sreeshan A."/>
            <person name="Augustine A."/>
        </authorList>
    </citation>
    <scope>NUCLEOTIDE SEQUENCE</scope>
    <source>
        <tissue evidence="1">Leaf</tissue>
    </source>
</reference>
<dbReference type="AlphaFoldDB" id="A0A2P2J485"/>
<name>A0A2P2J485_RHIMU</name>
<proteinExistence type="predicted"/>
<organism evidence="1">
    <name type="scientific">Rhizophora mucronata</name>
    <name type="common">Asiatic mangrove</name>
    <dbReference type="NCBI Taxonomy" id="61149"/>
    <lineage>
        <taxon>Eukaryota</taxon>
        <taxon>Viridiplantae</taxon>
        <taxon>Streptophyta</taxon>
        <taxon>Embryophyta</taxon>
        <taxon>Tracheophyta</taxon>
        <taxon>Spermatophyta</taxon>
        <taxon>Magnoliopsida</taxon>
        <taxon>eudicotyledons</taxon>
        <taxon>Gunneridae</taxon>
        <taxon>Pentapetalae</taxon>
        <taxon>rosids</taxon>
        <taxon>fabids</taxon>
        <taxon>Malpighiales</taxon>
        <taxon>Rhizophoraceae</taxon>
        <taxon>Rhizophora</taxon>
    </lineage>
</organism>